<dbReference type="EMBL" id="CP003614">
    <property type="protein sequence ID" value="AFZ05200.1"/>
    <property type="molecule type" value="Genomic_DNA"/>
</dbReference>
<dbReference type="HOGENOM" id="CLU_202531_2_1_3"/>
<dbReference type="KEGG" id="oni:Osc7112_0607"/>
<reference evidence="1 2" key="1">
    <citation type="submission" date="2012-05" db="EMBL/GenBank/DDBJ databases">
        <title>Finished chromosome of genome of Oscillatoria sp. PCC 7112.</title>
        <authorList>
            <consortium name="US DOE Joint Genome Institute"/>
            <person name="Gugger M."/>
            <person name="Coursin T."/>
            <person name="Rippka R."/>
            <person name="Tandeau De Marsac N."/>
            <person name="Huntemann M."/>
            <person name="Wei C.-L."/>
            <person name="Han J."/>
            <person name="Detter J.C."/>
            <person name="Han C."/>
            <person name="Tapia R."/>
            <person name="Davenport K."/>
            <person name="Daligault H."/>
            <person name="Erkkila T."/>
            <person name="Gu W."/>
            <person name="Munk A.C.C."/>
            <person name="Teshima H."/>
            <person name="Xu Y."/>
            <person name="Chain P."/>
            <person name="Chen A."/>
            <person name="Krypides N."/>
            <person name="Mavromatis K."/>
            <person name="Markowitz V."/>
            <person name="Szeto E."/>
            <person name="Ivanova N."/>
            <person name="Mikhailova N."/>
            <person name="Ovchinnikova G."/>
            <person name="Pagani I."/>
            <person name="Pati A."/>
            <person name="Goodwin L."/>
            <person name="Peters L."/>
            <person name="Pitluck S."/>
            <person name="Woyke T."/>
            <person name="Kerfeld C."/>
        </authorList>
    </citation>
    <scope>NUCLEOTIDE SEQUENCE [LARGE SCALE GENOMIC DNA]</scope>
    <source>
        <strain evidence="1 2">PCC 7112</strain>
    </source>
</reference>
<proteinExistence type="predicted"/>
<organism evidence="1 2">
    <name type="scientific">Phormidium nigroviride PCC 7112</name>
    <dbReference type="NCBI Taxonomy" id="179408"/>
    <lineage>
        <taxon>Bacteria</taxon>
        <taxon>Bacillati</taxon>
        <taxon>Cyanobacteriota</taxon>
        <taxon>Cyanophyceae</taxon>
        <taxon>Oscillatoriophycideae</taxon>
        <taxon>Oscillatoriales</taxon>
        <taxon>Oscillatoriaceae</taxon>
        <taxon>Phormidium</taxon>
    </lineage>
</organism>
<dbReference type="Proteomes" id="UP000010478">
    <property type="component" value="Chromosome"/>
</dbReference>
<keyword evidence="1" id="KW-0238">DNA-binding</keyword>
<dbReference type="OrthoDB" id="516294at2"/>
<sequence>MARQNTFKVRLTDEELGWLQAYAESKQITTAEVVRQYIQKLKPKEKSP</sequence>
<protein>
    <submittedName>
        <fullName evidence="1">CopG domain-containing protein DNA-binding domain-containing protein</fullName>
    </submittedName>
</protein>
<evidence type="ECO:0000313" key="1">
    <source>
        <dbReference type="EMBL" id="AFZ05200.1"/>
    </source>
</evidence>
<dbReference type="AlphaFoldDB" id="K9VD78"/>
<dbReference type="RefSeq" id="WP_015174531.1">
    <property type="nucleotide sequence ID" value="NC_019729.1"/>
</dbReference>
<keyword evidence="2" id="KW-1185">Reference proteome</keyword>
<gene>
    <name evidence="1" type="ORF">Osc7112_0607</name>
</gene>
<dbReference type="STRING" id="179408.Osc7112_0607"/>
<accession>K9VD78</accession>
<name>K9VD78_9CYAN</name>
<evidence type="ECO:0000313" key="2">
    <source>
        <dbReference type="Proteomes" id="UP000010478"/>
    </source>
</evidence>
<dbReference type="GO" id="GO:0003677">
    <property type="term" value="F:DNA binding"/>
    <property type="evidence" value="ECO:0007669"/>
    <property type="project" value="UniProtKB-KW"/>
</dbReference>